<accession>A0A1Y1XB73</accession>
<evidence type="ECO:0000313" key="4">
    <source>
        <dbReference type="Proteomes" id="UP000193944"/>
    </source>
</evidence>
<dbReference type="SUPFAM" id="SSF49599">
    <property type="entry name" value="TRAF domain-like"/>
    <property type="match status" value="1"/>
</dbReference>
<comment type="caution">
    <text evidence="3">The sequence shown here is derived from an EMBL/GenBank/DDBJ whole genome shotgun (WGS) entry which is preliminary data.</text>
</comment>
<keyword evidence="4" id="KW-1185">Reference proteome</keyword>
<dbReference type="Gene3D" id="2.60.210.10">
    <property type="entry name" value="Apoptosis, Tumor Necrosis Factor Receptor Associated Protein 2, Chain A"/>
    <property type="match status" value="1"/>
</dbReference>
<dbReference type="EMBL" id="MCFG01000091">
    <property type="protein sequence ID" value="ORX82614.1"/>
    <property type="molecule type" value="Genomic_DNA"/>
</dbReference>
<dbReference type="Proteomes" id="UP000193944">
    <property type="component" value="Unassembled WGS sequence"/>
</dbReference>
<dbReference type="AlphaFoldDB" id="A0A1Y1XB73"/>
<evidence type="ECO:0000256" key="1">
    <source>
        <dbReference type="SAM" id="MobiDB-lite"/>
    </source>
</evidence>
<reference evidence="3 4" key="2">
    <citation type="submission" date="2016-08" db="EMBL/GenBank/DDBJ databases">
        <title>Pervasive Adenine N6-methylation of Active Genes in Fungi.</title>
        <authorList>
            <consortium name="DOE Joint Genome Institute"/>
            <person name="Mondo S.J."/>
            <person name="Dannebaum R.O."/>
            <person name="Kuo R.C."/>
            <person name="Labutti K."/>
            <person name="Haridas S."/>
            <person name="Kuo A."/>
            <person name="Salamov A."/>
            <person name="Ahrendt S.R."/>
            <person name="Lipzen A."/>
            <person name="Sullivan W."/>
            <person name="Andreopoulos W.B."/>
            <person name="Clum A."/>
            <person name="Lindquist E."/>
            <person name="Daum C."/>
            <person name="Ramamoorthy G.K."/>
            <person name="Gryganskyi A."/>
            <person name="Culley D."/>
            <person name="Magnuson J.K."/>
            <person name="James T.Y."/>
            <person name="O'Malley M.A."/>
            <person name="Stajich J.E."/>
            <person name="Spatafora J.W."/>
            <person name="Visel A."/>
            <person name="Grigoriev I.V."/>
        </authorList>
    </citation>
    <scope>NUCLEOTIDE SEQUENCE [LARGE SCALE GENOMIC DNA]</scope>
    <source>
        <strain evidence="3 4">S4</strain>
    </source>
</reference>
<feature type="domain" description="MATH" evidence="2">
    <location>
        <begin position="292"/>
        <end position="371"/>
    </location>
</feature>
<gene>
    <name evidence="3" type="ORF">BCR32DRAFT_278763</name>
</gene>
<dbReference type="InterPro" id="IPR036770">
    <property type="entry name" value="Ankyrin_rpt-contain_sf"/>
</dbReference>
<sequence>MGLFGSNKSTVENFVETNEAKTVLYLNKKSEKGEYPLTALVMVDNLEMIRFTIDYANKNSITLEWNVKDNKRYPLFEATYNDNTSIVKAIIDYATQKNIILDLNSKDTEKNFLFMNAVRSKNIKILQSLIEYADKNNFYESYGIRYKEKYYPLLCAVYKNNIDLVKLIMNYADRKRIPLILNDRNDFGEYPIEFEEYEIGEYDMQKLMKKDYTDYREEKKRINEEKEKKEKEEKEEKEKKEREEKEKKKGKEREERNNKEKGQMEKVKKVSFSSKIKSIIKNDDDRYTFIGEKYYEWKIRNWKELESEEYGPEFMANDYIWKLMIKKHNKDNDEKYINIGLRIFDDDVREPITSNFVIFIRNYDNDKNIQS</sequence>
<evidence type="ECO:0000259" key="2">
    <source>
        <dbReference type="PROSITE" id="PS50144"/>
    </source>
</evidence>
<dbReference type="OrthoDB" id="7464126at2759"/>
<dbReference type="InterPro" id="IPR002083">
    <property type="entry name" value="MATH/TRAF_dom"/>
</dbReference>
<dbReference type="SUPFAM" id="SSF48403">
    <property type="entry name" value="Ankyrin repeat"/>
    <property type="match status" value="1"/>
</dbReference>
<dbReference type="SMART" id="SM00248">
    <property type="entry name" value="ANK"/>
    <property type="match status" value="3"/>
</dbReference>
<feature type="region of interest" description="Disordered" evidence="1">
    <location>
        <begin position="224"/>
        <end position="266"/>
    </location>
</feature>
<name>A0A1Y1XB73_9FUNG</name>
<dbReference type="InterPro" id="IPR008974">
    <property type="entry name" value="TRAF-like"/>
</dbReference>
<dbReference type="InterPro" id="IPR002110">
    <property type="entry name" value="Ankyrin_rpt"/>
</dbReference>
<reference evidence="3 4" key="1">
    <citation type="submission" date="2016-08" db="EMBL/GenBank/DDBJ databases">
        <title>A Parts List for Fungal Cellulosomes Revealed by Comparative Genomics.</title>
        <authorList>
            <consortium name="DOE Joint Genome Institute"/>
            <person name="Haitjema C.H."/>
            <person name="Gilmore S.P."/>
            <person name="Henske J.K."/>
            <person name="Solomon K.V."/>
            <person name="De Groot R."/>
            <person name="Kuo A."/>
            <person name="Mondo S.J."/>
            <person name="Salamov A.A."/>
            <person name="Labutti K."/>
            <person name="Zhao Z."/>
            <person name="Chiniquy J."/>
            <person name="Barry K."/>
            <person name="Brewer H.M."/>
            <person name="Purvine S.O."/>
            <person name="Wright A.T."/>
            <person name="Boxma B."/>
            <person name="Van Alen T."/>
            <person name="Hackstein J.H."/>
            <person name="Baker S.E."/>
            <person name="Grigoriev I.V."/>
            <person name="O'Malley M.A."/>
        </authorList>
    </citation>
    <scope>NUCLEOTIDE SEQUENCE [LARGE SCALE GENOMIC DNA]</scope>
    <source>
        <strain evidence="3 4">S4</strain>
    </source>
</reference>
<protein>
    <recommendedName>
        <fullName evidence="2">MATH domain-containing protein</fullName>
    </recommendedName>
</protein>
<proteinExistence type="predicted"/>
<evidence type="ECO:0000313" key="3">
    <source>
        <dbReference type="EMBL" id="ORX82614.1"/>
    </source>
</evidence>
<dbReference type="PROSITE" id="PS50144">
    <property type="entry name" value="MATH"/>
    <property type="match status" value="1"/>
</dbReference>
<dbReference type="Gene3D" id="1.25.40.20">
    <property type="entry name" value="Ankyrin repeat-containing domain"/>
    <property type="match status" value="1"/>
</dbReference>
<organism evidence="3 4">
    <name type="scientific">Anaeromyces robustus</name>
    <dbReference type="NCBI Taxonomy" id="1754192"/>
    <lineage>
        <taxon>Eukaryota</taxon>
        <taxon>Fungi</taxon>
        <taxon>Fungi incertae sedis</taxon>
        <taxon>Chytridiomycota</taxon>
        <taxon>Chytridiomycota incertae sedis</taxon>
        <taxon>Neocallimastigomycetes</taxon>
        <taxon>Neocallimastigales</taxon>
        <taxon>Neocallimastigaceae</taxon>
        <taxon>Anaeromyces</taxon>
    </lineage>
</organism>